<sequence length="627" mass="68668">MKPDLREALKERVLTGDGAMGTYLYEQGFPVGISYEELNLTRPEVIRDVHRSYYEAGARVIETNTFSANREKLSKFGLEQEVEAINRAGVELARSSVGADAYVVGAVGSLRTARRRMIPAEQIKQDLSQQIVVLLQAGVDGILLETFYEWEEMNLVLGLIRKLSTVPVICQFATDGSGSTQDGISYPEAFQRLKDEGADVVGFNCHSGPNGILRALEKVSGASGLPFSVFPNAGLPGLVDGRLTFRATPEYFGDTARRFADLGARLIGGCCGTNPEHVAAMAKALEGYVPGSGAARQEQAERPVELRTEPASVVASAGGPAEEPTVLDLVKERHTVIVELDSPRGLSIEKFMKGAAALKEAGADAITMADNSLAQTRMSNLSMGYLVKDRLGMRPLLHIACRDRNLIGTQSHLMGLHALGINHVLAITGDPARVGDLPAASSVYDMNSIDLIRMTKQLNDGHAFSGKPLKEKARFIVGAAFDPNVKYLEKAVQRMEKKIEAGADFFMTQPVYEHEKIEMLYEATKHLQVPIFIGIMPLISGRNAEFLHNEVPGIRIPDGIRKRMAGLEGEEGRRVGTEIARELTDTAIRYFKGIYYMTPILFYEMTAELTRHVWKKTNALVPGNKMN</sequence>
<keyword evidence="7 10" id="KW-0560">Oxidoreductase</keyword>
<dbReference type="PROSITE" id="PS50970">
    <property type="entry name" value="HCY"/>
    <property type="match status" value="1"/>
</dbReference>
<dbReference type="InterPro" id="IPR003726">
    <property type="entry name" value="HCY_dom"/>
</dbReference>
<feature type="binding site" evidence="8">
    <location>
        <position position="271"/>
    </location>
    <ligand>
        <name>Zn(2+)</name>
        <dbReference type="ChEBI" id="CHEBI:29105"/>
    </ligand>
</feature>
<evidence type="ECO:0000256" key="8">
    <source>
        <dbReference type="PROSITE-ProRule" id="PRU00333"/>
    </source>
</evidence>
<accession>A0AA96RH49</accession>
<reference evidence="10 11" key="1">
    <citation type="submission" date="2022-02" db="EMBL/GenBank/DDBJ databases">
        <title>Paenibacillus sp. MBLB1776 Whole Genome Shotgun Sequencing.</title>
        <authorList>
            <person name="Hwang C.Y."/>
            <person name="Cho E.-S."/>
            <person name="Seo M.-J."/>
        </authorList>
    </citation>
    <scope>NUCLEOTIDE SEQUENCE [LARGE SCALE GENOMIC DNA]</scope>
    <source>
        <strain evidence="10 11">MBLB1776</strain>
    </source>
</reference>
<dbReference type="Gene3D" id="3.20.20.330">
    <property type="entry name" value="Homocysteine-binding-like domain"/>
    <property type="match status" value="1"/>
</dbReference>
<keyword evidence="5 8" id="KW-0808">Transferase</keyword>
<keyword evidence="3 8" id="KW-0489">Methyltransferase</keyword>
<feature type="binding site" evidence="8">
    <location>
        <position position="205"/>
    </location>
    <ligand>
        <name>Zn(2+)</name>
        <dbReference type="ChEBI" id="CHEBI:29105"/>
    </ligand>
</feature>
<dbReference type="GO" id="GO:0008168">
    <property type="term" value="F:methyltransferase activity"/>
    <property type="evidence" value="ECO:0007669"/>
    <property type="project" value="UniProtKB-UniRule"/>
</dbReference>
<organism evidence="10 11">
    <name type="scientific">Paenibacillus aurantius</name>
    <dbReference type="NCBI Taxonomy" id="2918900"/>
    <lineage>
        <taxon>Bacteria</taxon>
        <taxon>Bacillati</taxon>
        <taxon>Bacillota</taxon>
        <taxon>Bacilli</taxon>
        <taxon>Bacillales</taxon>
        <taxon>Paenibacillaceae</taxon>
        <taxon>Paenibacillus</taxon>
    </lineage>
</organism>
<dbReference type="Pfam" id="PF02574">
    <property type="entry name" value="S-methyl_trans"/>
    <property type="match status" value="1"/>
</dbReference>
<evidence type="ECO:0000256" key="1">
    <source>
        <dbReference type="ARBA" id="ARBA00001974"/>
    </source>
</evidence>
<evidence type="ECO:0000256" key="2">
    <source>
        <dbReference type="ARBA" id="ARBA00004777"/>
    </source>
</evidence>
<dbReference type="GO" id="GO:0004489">
    <property type="term" value="F:methylenetetrahydrofolate reductase [NAD(P)H] activity"/>
    <property type="evidence" value="ECO:0007669"/>
    <property type="project" value="UniProtKB-EC"/>
</dbReference>
<feature type="binding site" evidence="8">
    <location>
        <position position="270"/>
    </location>
    <ligand>
        <name>Zn(2+)</name>
        <dbReference type="ChEBI" id="CHEBI:29105"/>
    </ligand>
</feature>
<dbReference type="EMBL" id="CP130318">
    <property type="protein sequence ID" value="WNQ13662.1"/>
    <property type="molecule type" value="Genomic_DNA"/>
</dbReference>
<name>A0AA96RH49_9BACL</name>
<dbReference type="InterPro" id="IPR003171">
    <property type="entry name" value="Mehydrof_redctse-like"/>
</dbReference>
<dbReference type="GO" id="GO:0006555">
    <property type="term" value="P:methionine metabolic process"/>
    <property type="evidence" value="ECO:0007669"/>
    <property type="project" value="InterPro"/>
</dbReference>
<evidence type="ECO:0000259" key="9">
    <source>
        <dbReference type="PROSITE" id="PS50970"/>
    </source>
</evidence>
<gene>
    <name evidence="10" type="ORF">MJA45_11785</name>
</gene>
<feature type="domain" description="Hcy-binding" evidence="9">
    <location>
        <begin position="2"/>
        <end position="285"/>
    </location>
</feature>
<comment type="cofactor">
    <cofactor evidence="1">
        <name>FAD</name>
        <dbReference type="ChEBI" id="CHEBI:57692"/>
    </cofactor>
</comment>
<evidence type="ECO:0000256" key="7">
    <source>
        <dbReference type="ARBA" id="ARBA00023002"/>
    </source>
</evidence>
<keyword evidence="11" id="KW-1185">Reference proteome</keyword>
<dbReference type="PANTHER" id="PTHR11103">
    <property type="entry name" value="SLR1189 PROTEIN"/>
    <property type="match status" value="1"/>
</dbReference>
<comment type="pathway">
    <text evidence="2">One-carbon metabolism; tetrahydrofolate interconversion.</text>
</comment>
<dbReference type="PANTHER" id="PTHR11103:SF18">
    <property type="entry name" value="SLR1189 PROTEIN"/>
    <property type="match status" value="1"/>
</dbReference>
<protein>
    <submittedName>
        <fullName evidence="10">Bifunctional homocysteine S-methyltransferase/methylenetetrahydrofolate reductase</fullName>
        <ecNumber evidence="10">1.5.1.20</ecNumber>
        <ecNumber evidence="10">2.1.1.10</ecNumber>
    </submittedName>
</protein>
<keyword evidence="8" id="KW-0479">Metal-binding</keyword>
<dbReference type="EC" id="1.5.1.20" evidence="10"/>
<evidence type="ECO:0000256" key="6">
    <source>
        <dbReference type="ARBA" id="ARBA00022827"/>
    </source>
</evidence>
<dbReference type="EC" id="2.1.1.10" evidence="10"/>
<dbReference type="Pfam" id="PF02219">
    <property type="entry name" value="MTHFR"/>
    <property type="match status" value="1"/>
</dbReference>
<comment type="cofactor">
    <cofactor evidence="8">
        <name>Zn(2+)</name>
        <dbReference type="ChEBI" id="CHEBI:29105"/>
    </cofactor>
</comment>
<evidence type="ECO:0000256" key="4">
    <source>
        <dbReference type="ARBA" id="ARBA00022630"/>
    </source>
</evidence>
<dbReference type="CDD" id="cd00537">
    <property type="entry name" value="MTHFR"/>
    <property type="match status" value="1"/>
</dbReference>
<evidence type="ECO:0000313" key="10">
    <source>
        <dbReference type="EMBL" id="WNQ13662.1"/>
    </source>
</evidence>
<dbReference type="InterPro" id="IPR029041">
    <property type="entry name" value="FAD-linked_oxidoreductase-like"/>
</dbReference>
<dbReference type="Proteomes" id="UP001305702">
    <property type="component" value="Chromosome"/>
</dbReference>
<dbReference type="GO" id="GO:0046872">
    <property type="term" value="F:metal ion binding"/>
    <property type="evidence" value="ECO:0007669"/>
    <property type="project" value="UniProtKB-KW"/>
</dbReference>
<dbReference type="GO" id="GO:0032259">
    <property type="term" value="P:methylation"/>
    <property type="evidence" value="ECO:0007669"/>
    <property type="project" value="UniProtKB-KW"/>
</dbReference>
<dbReference type="Gene3D" id="3.20.20.220">
    <property type="match status" value="1"/>
</dbReference>
<dbReference type="SUPFAM" id="SSF51730">
    <property type="entry name" value="FAD-linked oxidoreductase"/>
    <property type="match status" value="1"/>
</dbReference>
<keyword evidence="8" id="KW-0862">Zinc</keyword>
<dbReference type="KEGG" id="paun:MJA45_11785"/>
<evidence type="ECO:0000313" key="11">
    <source>
        <dbReference type="Proteomes" id="UP001305702"/>
    </source>
</evidence>
<proteinExistence type="predicted"/>
<keyword evidence="4" id="KW-0285">Flavoprotein</keyword>
<dbReference type="SUPFAM" id="SSF82282">
    <property type="entry name" value="Homocysteine S-methyltransferase"/>
    <property type="match status" value="1"/>
</dbReference>
<dbReference type="AlphaFoldDB" id="A0AA96RH49"/>
<evidence type="ECO:0000256" key="3">
    <source>
        <dbReference type="ARBA" id="ARBA00022603"/>
    </source>
</evidence>
<evidence type="ECO:0000256" key="5">
    <source>
        <dbReference type="ARBA" id="ARBA00022679"/>
    </source>
</evidence>
<dbReference type="InterPro" id="IPR036589">
    <property type="entry name" value="HCY_dom_sf"/>
</dbReference>
<keyword evidence="6" id="KW-0274">FAD</keyword>
<dbReference type="RefSeq" id="WP_315607445.1">
    <property type="nucleotide sequence ID" value="NZ_CP130318.1"/>
</dbReference>
<dbReference type="NCBIfam" id="NF006396">
    <property type="entry name" value="PRK08645.1"/>
    <property type="match status" value="1"/>
</dbReference>